<evidence type="ECO:0000313" key="3">
    <source>
        <dbReference type="EMBL" id="CAD9683911.1"/>
    </source>
</evidence>
<dbReference type="GO" id="GO:0051764">
    <property type="term" value="P:actin crosslink formation"/>
    <property type="evidence" value="ECO:0007669"/>
    <property type="project" value="TreeGrafter"/>
</dbReference>
<organism evidence="3">
    <name type="scientific">Mucochytrium quahogii</name>
    <dbReference type="NCBI Taxonomy" id="96639"/>
    <lineage>
        <taxon>Eukaryota</taxon>
        <taxon>Sar</taxon>
        <taxon>Stramenopiles</taxon>
        <taxon>Bigyra</taxon>
        <taxon>Labyrinthulomycetes</taxon>
        <taxon>Thraustochytrida</taxon>
        <taxon>Thraustochytriidae</taxon>
        <taxon>Mucochytrium</taxon>
    </lineage>
</organism>
<dbReference type="EMBL" id="HBHK01013115">
    <property type="protein sequence ID" value="CAD9683911.1"/>
    <property type="molecule type" value="Transcribed_RNA"/>
</dbReference>
<evidence type="ECO:0000256" key="2">
    <source>
        <dbReference type="SAM" id="MobiDB-lite"/>
    </source>
</evidence>
<dbReference type="GO" id="GO:0051015">
    <property type="term" value="F:actin filament binding"/>
    <property type="evidence" value="ECO:0007669"/>
    <property type="project" value="TreeGrafter"/>
</dbReference>
<evidence type="ECO:0000256" key="1">
    <source>
        <dbReference type="SAM" id="Coils"/>
    </source>
</evidence>
<name>A0A7S2RY24_9STRA</name>
<dbReference type="GO" id="GO:0030046">
    <property type="term" value="P:parallel actin filament bundle assembly"/>
    <property type="evidence" value="ECO:0007669"/>
    <property type="project" value="TreeGrafter"/>
</dbReference>
<dbReference type="PANTHER" id="PTHR37009">
    <property type="entry name" value="EF-HAND DOMAIN-CONTAINING PROTEIN"/>
    <property type="match status" value="1"/>
</dbReference>
<feature type="compositionally biased region" description="Basic and acidic residues" evidence="2">
    <location>
        <begin position="244"/>
        <end position="272"/>
    </location>
</feature>
<protein>
    <recommendedName>
        <fullName evidence="4">TolA protein</fullName>
    </recommendedName>
</protein>
<dbReference type="AlphaFoldDB" id="A0A7S2RY24"/>
<feature type="coiled-coil region" evidence="1">
    <location>
        <begin position="130"/>
        <end position="202"/>
    </location>
</feature>
<dbReference type="PANTHER" id="PTHR37009:SF2">
    <property type="entry name" value="TOLA PROTEIN"/>
    <property type="match status" value="1"/>
</dbReference>
<reference evidence="3" key="1">
    <citation type="submission" date="2021-01" db="EMBL/GenBank/DDBJ databases">
        <authorList>
            <person name="Corre E."/>
            <person name="Pelletier E."/>
            <person name="Niang G."/>
            <person name="Scheremetjew M."/>
            <person name="Finn R."/>
            <person name="Kale V."/>
            <person name="Holt S."/>
            <person name="Cochrane G."/>
            <person name="Meng A."/>
            <person name="Brown T."/>
            <person name="Cohen L."/>
        </authorList>
    </citation>
    <scope>NUCLEOTIDE SEQUENCE</scope>
    <source>
        <strain evidence="3">NY070348D</strain>
    </source>
</reference>
<proteinExistence type="predicted"/>
<feature type="compositionally biased region" description="Basic and acidic residues" evidence="2">
    <location>
        <begin position="386"/>
        <end position="426"/>
    </location>
</feature>
<dbReference type="GO" id="GO:0030863">
    <property type="term" value="C:cortical cytoskeleton"/>
    <property type="evidence" value="ECO:0007669"/>
    <property type="project" value="TreeGrafter"/>
</dbReference>
<evidence type="ECO:0008006" key="4">
    <source>
        <dbReference type="Google" id="ProtNLM"/>
    </source>
</evidence>
<sequence>MTDFERLKELNHRTYKEQAVWFLNAFWNVGPNFCEDAEEREKVWTFAQKCEQLDPKGEQGNELDELKAHILIEQIEGAVTVANMRQALRKVDIDFNKMVSLTEFLVFKYNVSWQELVNAPQGNHDDQNRLVQAANTLENAKTTLEESEKQQKIALENERESTCAAKEATEKQQSCVQAETRAKEKENVAKEAAELANSEESKAMLLESAATASEKEAVNAETEAMQNEAAARETESTAVNSEEEATHRESDALEAEAKARAQESESLEKETKAVQIEEEATQAEEKQKQAQALVLAAVDEITKEEEAFNSKCRELENISQDISKGMVRRNTAKNELAQLLSKDPMPLQKAKILEQAALRKQQRATNKAKDARLAATAARDEAVKFARLSTEQRTKSEEEREQAEVARQAASRDREIATDSRAKSEQARALAAACREKAQNDLRMSTVAREEASQSARKASEEAKAAEESRVLAEEQRSEADDAATKAAVAKAQAETSRVDADAKLEKAVQLFQQAEERLEKLKKTISGAGHGKLWWMDRELSEAKRYMSPRQLAKLESVHVSKTSITTVA</sequence>
<feature type="region of interest" description="Disordered" evidence="2">
    <location>
        <begin position="386"/>
        <end position="488"/>
    </location>
</feature>
<feature type="region of interest" description="Disordered" evidence="2">
    <location>
        <begin position="208"/>
        <end position="287"/>
    </location>
</feature>
<gene>
    <name evidence="3" type="ORF">QSP1433_LOCUS8241</name>
</gene>
<accession>A0A7S2RY24</accession>
<feature type="compositionally biased region" description="Basic and acidic residues" evidence="2">
    <location>
        <begin position="448"/>
        <end position="484"/>
    </location>
</feature>
<keyword evidence="1" id="KW-0175">Coiled coil</keyword>
<dbReference type="InterPro" id="IPR053356">
    <property type="entry name" value="Calcium-reg_actin-bundling"/>
</dbReference>